<dbReference type="NCBIfam" id="TIGR00484">
    <property type="entry name" value="EF-G"/>
    <property type="match status" value="1"/>
</dbReference>
<dbReference type="NCBIfam" id="NF009381">
    <property type="entry name" value="PRK12740.1-5"/>
    <property type="match status" value="1"/>
</dbReference>
<evidence type="ECO:0000259" key="10">
    <source>
        <dbReference type="PROSITE" id="PS51722"/>
    </source>
</evidence>
<feature type="binding site" evidence="9">
    <location>
        <begin position="88"/>
        <end position="92"/>
    </location>
    <ligand>
        <name>GTP</name>
        <dbReference type="ChEBI" id="CHEBI:37565"/>
    </ligand>
</feature>
<accession>A0A833LX12</accession>
<dbReference type="Pfam" id="PF14492">
    <property type="entry name" value="EFG_III"/>
    <property type="match status" value="1"/>
</dbReference>
<dbReference type="InterPro" id="IPR047872">
    <property type="entry name" value="EFG_IV"/>
</dbReference>
<evidence type="ECO:0000256" key="5">
    <source>
        <dbReference type="ARBA" id="ARBA00022768"/>
    </source>
</evidence>
<evidence type="ECO:0000256" key="6">
    <source>
        <dbReference type="ARBA" id="ARBA00022917"/>
    </source>
</evidence>
<feature type="binding site" evidence="9">
    <location>
        <begin position="17"/>
        <end position="24"/>
    </location>
    <ligand>
        <name>GTP</name>
        <dbReference type="ChEBI" id="CHEBI:37565"/>
    </ligand>
</feature>
<dbReference type="Pfam" id="PF00009">
    <property type="entry name" value="GTP_EFTU"/>
    <property type="match status" value="1"/>
</dbReference>
<dbReference type="InterPro" id="IPR000640">
    <property type="entry name" value="EFG_V-like"/>
</dbReference>
<dbReference type="SUPFAM" id="SSF52540">
    <property type="entry name" value="P-loop containing nucleoside triphosphate hydrolases"/>
    <property type="match status" value="1"/>
</dbReference>
<dbReference type="SUPFAM" id="SSF54211">
    <property type="entry name" value="Ribosomal protein S5 domain 2-like"/>
    <property type="match status" value="1"/>
</dbReference>
<keyword evidence="9" id="KW-0963">Cytoplasm</keyword>
<keyword evidence="6 9" id="KW-0648">Protein biosynthesis</keyword>
<feature type="domain" description="Tr-type G" evidence="10">
    <location>
        <begin position="8"/>
        <end position="290"/>
    </location>
</feature>
<dbReference type="Pfam" id="PF03764">
    <property type="entry name" value="EFG_IV"/>
    <property type="match status" value="1"/>
</dbReference>
<dbReference type="Gene3D" id="3.30.70.870">
    <property type="entry name" value="Elongation Factor G (Translational Gtpase), domain 3"/>
    <property type="match status" value="1"/>
</dbReference>
<reference evidence="11 12" key="1">
    <citation type="submission" date="2019-10" db="EMBL/GenBank/DDBJ databases">
        <title>Extracellular Electron Transfer in a Candidatus Methanoperedens spp. Enrichment Culture.</title>
        <authorList>
            <person name="Berger S."/>
            <person name="Rangel Shaw D."/>
            <person name="Berben T."/>
            <person name="In 'T Zandt M."/>
            <person name="Frank J."/>
            <person name="Reimann J."/>
            <person name="Jetten M.S.M."/>
            <person name="Welte C.U."/>
        </authorList>
    </citation>
    <scope>NUCLEOTIDE SEQUENCE [LARGE SCALE GENOMIC DNA]</scope>
    <source>
        <strain evidence="11">SB12</strain>
    </source>
</reference>
<gene>
    <name evidence="9 11" type="primary">fusA</name>
    <name evidence="11" type="ORF">F9K24_17395</name>
</gene>
<dbReference type="Gene3D" id="3.30.70.240">
    <property type="match status" value="1"/>
</dbReference>
<keyword evidence="7 9" id="KW-0342">GTP-binding</keyword>
<evidence type="ECO:0000256" key="2">
    <source>
        <dbReference type="ARBA" id="ARBA00005870"/>
    </source>
</evidence>
<evidence type="ECO:0000256" key="3">
    <source>
        <dbReference type="ARBA" id="ARBA00017872"/>
    </source>
</evidence>
<dbReference type="HAMAP" id="MF_00054_B">
    <property type="entry name" value="EF_G_EF_2_B"/>
    <property type="match status" value="1"/>
</dbReference>
<dbReference type="GO" id="GO:0003746">
    <property type="term" value="F:translation elongation factor activity"/>
    <property type="evidence" value="ECO:0007669"/>
    <property type="project" value="UniProtKB-UniRule"/>
</dbReference>
<evidence type="ECO:0000256" key="9">
    <source>
        <dbReference type="HAMAP-Rule" id="MF_00054"/>
    </source>
</evidence>
<keyword evidence="4 9" id="KW-0547">Nucleotide-binding</keyword>
<comment type="function">
    <text evidence="8 9">Catalyzes the GTP-dependent ribosomal translocation step during translation elongation. During this step, the ribosome changes from the pre-translocational (PRE) to the post-translocational (POST) state as the newly formed A-site-bound peptidyl-tRNA and P-site-bound deacylated tRNA move to the P and E sites, respectively. Catalyzes the coordinated movement of the two tRNA molecules, the mRNA and conformational changes in the ribosome.</text>
</comment>
<dbReference type="Proteomes" id="UP000460298">
    <property type="component" value="Unassembled WGS sequence"/>
</dbReference>
<dbReference type="FunFam" id="3.30.70.870:FF:000001">
    <property type="entry name" value="Elongation factor G"/>
    <property type="match status" value="1"/>
</dbReference>
<dbReference type="CDD" id="cd16262">
    <property type="entry name" value="EFG_III"/>
    <property type="match status" value="1"/>
</dbReference>
<dbReference type="InterPro" id="IPR020568">
    <property type="entry name" value="Ribosomal_Su5_D2-typ_SF"/>
</dbReference>
<keyword evidence="5 9" id="KW-0251">Elongation factor</keyword>
<dbReference type="GO" id="GO:0032790">
    <property type="term" value="P:ribosome disassembly"/>
    <property type="evidence" value="ECO:0007669"/>
    <property type="project" value="TreeGrafter"/>
</dbReference>
<dbReference type="FunFam" id="3.30.230.10:FF:000003">
    <property type="entry name" value="Elongation factor G"/>
    <property type="match status" value="1"/>
</dbReference>
<sequence length="700" mass="78040">MARQIPLQRTRNIGIMAHIDAGKTTTTERILYYTGKTYKIGEVHEGAAEMDWMEQERERGITITSAATTTFWNGSDKHLDPHRINIIDTPGHVDFTVEVERSLRVLDGAVAVYDGVAGVEPQTETVWRQADRYRVPRICYINKLDRMGANFYYCVDTIRERLGANGVPLQLPIGAEADFIGMVDLVNNRAIIWSGEELGAKFEYREIPDDLKAKAEEYRTKLIESAVENDDALMEKYLESGEITVEELKKCIRIGTLNMKMFPIVCGTSFKNKGVQPMLDAVVDYLPSPLDIESIKGTDPEDPEKEMERHAGDDQPFSALAFKIMTDPFVGKLTFFRVYSGTVTKGSYVYNSTKGKKERIGRILQMHANNREEIDIVYAGDIAAAVGLKDTTTGDTLCEENKAIILESMNFPDPVIELAIEPLTKADQEKLGTALMKLSEEDPTFRVKTDQETGQTIIAGMGELHLEIIVDRLKREFKVEANVGKPQVAYRETISKTADVESKYIKQTGGRGQYGHCCLRVFPNEPGKGYEFVNAIVGGVIPREYVPAIDKGIQEAMQSGVMAGFPVVDIKVEVYDGSYHDVDSNEMAFKIAGSMGFKDACKKAAPVLLEPIMDVEVVTPEDYMGDVVGDLNRRRGRIQSMDQRGNARVVRAEVPLSEMFGYATDLRSSTQGRAAYTMQFKHYEQVPSNIANEIAAKASV</sequence>
<dbReference type="Gene3D" id="3.40.50.300">
    <property type="entry name" value="P-loop containing nucleotide triphosphate hydrolases"/>
    <property type="match status" value="1"/>
</dbReference>
<evidence type="ECO:0000256" key="1">
    <source>
        <dbReference type="ARBA" id="ARBA00004496"/>
    </source>
</evidence>
<dbReference type="FunFam" id="3.30.70.240:FF:000001">
    <property type="entry name" value="Elongation factor G"/>
    <property type="match status" value="1"/>
</dbReference>
<evidence type="ECO:0000256" key="8">
    <source>
        <dbReference type="ARBA" id="ARBA00024731"/>
    </source>
</evidence>
<comment type="subcellular location">
    <subcellularLocation>
        <location evidence="1 9">Cytoplasm</location>
    </subcellularLocation>
</comment>
<dbReference type="PANTHER" id="PTHR43261">
    <property type="entry name" value="TRANSLATION ELONGATION FACTOR G-RELATED"/>
    <property type="match status" value="1"/>
</dbReference>
<dbReference type="InterPro" id="IPR005517">
    <property type="entry name" value="Transl_elong_EFG/EF2_IV"/>
</dbReference>
<dbReference type="SUPFAM" id="SSF54980">
    <property type="entry name" value="EF-G C-terminal domain-like"/>
    <property type="match status" value="2"/>
</dbReference>
<dbReference type="AlphaFoldDB" id="A0A833LX12"/>
<dbReference type="CDD" id="cd01434">
    <property type="entry name" value="EFG_mtEFG1_IV"/>
    <property type="match status" value="1"/>
</dbReference>
<dbReference type="CDD" id="cd03713">
    <property type="entry name" value="EFG_mtEFG_C"/>
    <property type="match status" value="1"/>
</dbReference>
<dbReference type="Pfam" id="PF03144">
    <property type="entry name" value="GTP_EFTU_D2"/>
    <property type="match status" value="1"/>
</dbReference>
<dbReference type="NCBIfam" id="TIGR00231">
    <property type="entry name" value="small_GTP"/>
    <property type="match status" value="1"/>
</dbReference>
<dbReference type="PRINTS" id="PR00315">
    <property type="entry name" value="ELONGATNFCT"/>
</dbReference>
<dbReference type="InterPro" id="IPR000795">
    <property type="entry name" value="T_Tr_GTP-bd_dom"/>
</dbReference>
<dbReference type="InterPro" id="IPR035649">
    <property type="entry name" value="EFG_V"/>
</dbReference>
<dbReference type="Gene3D" id="2.40.30.10">
    <property type="entry name" value="Translation factors"/>
    <property type="match status" value="1"/>
</dbReference>
<comment type="caution">
    <text evidence="11">The sequence shown here is derived from an EMBL/GenBank/DDBJ whole genome shotgun (WGS) entry which is preliminary data.</text>
</comment>
<dbReference type="EMBL" id="WBUI01000022">
    <property type="protein sequence ID" value="KAB2930213.1"/>
    <property type="molecule type" value="Genomic_DNA"/>
</dbReference>
<proteinExistence type="inferred from homology"/>
<dbReference type="SMART" id="SM00838">
    <property type="entry name" value="EFG_C"/>
    <property type="match status" value="1"/>
</dbReference>
<dbReference type="PROSITE" id="PS51722">
    <property type="entry name" value="G_TR_2"/>
    <property type="match status" value="1"/>
</dbReference>
<protein>
    <recommendedName>
        <fullName evidence="3 9">Elongation factor G</fullName>
        <shortName evidence="9">EF-G</shortName>
    </recommendedName>
</protein>
<evidence type="ECO:0000313" key="12">
    <source>
        <dbReference type="Proteomes" id="UP000460298"/>
    </source>
</evidence>
<organism evidence="11 12">
    <name type="scientific">Leptonema illini</name>
    <dbReference type="NCBI Taxonomy" id="183"/>
    <lineage>
        <taxon>Bacteria</taxon>
        <taxon>Pseudomonadati</taxon>
        <taxon>Spirochaetota</taxon>
        <taxon>Spirochaetia</taxon>
        <taxon>Leptospirales</taxon>
        <taxon>Leptospiraceae</taxon>
        <taxon>Leptonema</taxon>
    </lineage>
</organism>
<dbReference type="InterPro" id="IPR009022">
    <property type="entry name" value="EFG_III"/>
</dbReference>
<name>A0A833LX12_9LEPT</name>
<dbReference type="GO" id="GO:0005737">
    <property type="term" value="C:cytoplasm"/>
    <property type="evidence" value="ECO:0007669"/>
    <property type="project" value="UniProtKB-SubCell"/>
</dbReference>
<evidence type="ECO:0000256" key="4">
    <source>
        <dbReference type="ARBA" id="ARBA00022741"/>
    </source>
</evidence>
<dbReference type="FunFam" id="2.40.30.10:FF:000006">
    <property type="entry name" value="Elongation factor G"/>
    <property type="match status" value="1"/>
</dbReference>
<dbReference type="GO" id="GO:0005525">
    <property type="term" value="F:GTP binding"/>
    <property type="evidence" value="ECO:0007669"/>
    <property type="project" value="UniProtKB-UniRule"/>
</dbReference>
<evidence type="ECO:0000256" key="7">
    <source>
        <dbReference type="ARBA" id="ARBA00023134"/>
    </source>
</evidence>
<dbReference type="InterPro" id="IPR014721">
    <property type="entry name" value="Ribsml_uS5_D2-typ_fold_subgr"/>
</dbReference>
<dbReference type="Gene3D" id="3.30.230.10">
    <property type="match status" value="1"/>
</dbReference>
<feature type="binding site" evidence="9">
    <location>
        <begin position="142"/>
        <end position="145"/>
    </location>
    <ligand>
        <name>GTP</name>
        <dbReference type="ChEBI" id="CHEBI:37565"/>
    </ligand>
</feature>
<dbReference type="InterPro" id="IPR041095">
    <property type="entry name" value="EFG_II"/>
</dbReference>
<dbReference type="PROSITE" id="PS00301">
    <property type="entry name" value="G_TR_1"/>
    <property type="match status" value="1"/>
</dbReference>
<dbReference type="SUPFAM" id="SSF50447">
    <property type="entry name" value="Translation proteins"/>
    <property type="match status" value="1"/>
</dbReference>
<dbReference type="InterPro" id="IPR031157">
    <property type="entry name" value="G_TR_CS"/>
</dbReference>
<evidence type="ECO:0000313" key="11">
    <source>
        <dbReference type="EMBL" id="KAB2930213.1"/>
    </source>
</evidence>
<dbReference type="CDD" id="cd04088">
    <property type="entry name" value="EFG_mtEFG_II"/>
    <property type="match status" value="1"/>
</dbReference>
<dbReference type="GO" id="GO:0003924">
    <property type="term" value="F:GTPase activity"/>
    <property type="evidence" value="ECO:0007669"/>
    <property type="project" value="InterPro"/>
</dbReference>
<dbReference type="SMART" id="SM00889">
    <property type="entry name" value="EFG_IV"/>
    <property type="match status" value="1"/>
</dbReference>
<dbReference type="InterPro" id="IPR027417">
    <property type="entry name" value="P-loop_NTPase"/>
</dbReference>
<dbReference type="InterPro" id="IPR009000">
    <property type="entry name" value="Transl_B-barrel_sf"/>
</dbReference>
<dbReference type="InterPro" id="IPR035647">
    <property type="entry name" value="EFG_III/V"/>
</dbReference>
<dbReference type="PANTHER" id="PTHR43261:SF1">
    <property type="entry name" value="RIBOSOME-RELEASING FACTOR 2, MITOCHONDRIAL"/>
    <property type="match status" value="1"/>
</dbReference>
<dbReference type="InterPro" id="IPR004161">
    <property type="entry name" value="EFTu-like_2"/>
</dbReference>
<dbReference type="InterPro" id="IPR004540">
    <property type="entry name" value="Transl_elong_EFG/EF2"/>
</dbReference>
<comment type="similarity">
    <text evidence="2 9">Belongs to the TRAFAC class translation factor GTPase superfamily. Classic translation factor GTPase family. EF-G/EF-2 subfamily.</text>
</comment>
<dbReference type="FunFam" id="3.40.50.300:FF:000029">
    <property type="entry name" value="Elongation factor G"/>
    <property type="match status" value="1"/>
</dbReference>
<dbReference type="CDD" id="cd01886">
    <property type="entry name" value="EF-G"/>
    <property type="match status" value="1"/>
</dbReference>
<dbReference type="InterPro" id="IPR005225">
    <property type="entry name" value="Small_GTP-bd"/>
</dbReference>
<dbReference type="Pfam" id="PF00679">
    <property type="entry name" value="EFG_C"/>
    <property type="match status" value="1"/>
</dbReference>